<reference evidence="1 2" key="1">
    <citation type="submission" date="2019-05" db="EMBL/GenBank/DDBJ databases">
        <title>Streptomyces sp. NEAU-C151, a novel actinomycete isolated from soil.</title>
        <authorList>
            <person name="Han L."/>
            <person name="Jiang H."/>
        </authorList>
    </citation>
    <scope>NUCLEOTIDE SEQUENCE [LARGE SCALE GENOMIC DNA]</scope>
    <source>
        <strain evidence="1 2">NEAU-C151</strain>
    </source>
</reference>
<organism evidence="1 2">
    <name type="scientific">Streptomyces montanus</name>
    <dbReference type="NCBI Taxonomy" id="2580423"/>
    <lineage>
        <taxon>Bacteria</taxon>
        <taxon>Bacillati</taxon>
        <taxon>Actinomycetota</taxon>
        <taxon>Actinomycetes</taxon>
        <taxon>Kitasatosporales</taxon>
        <taxon>Streptomycetaceae</taxon>
        <taxon>Streptomyces</taxon>
    </lineage>
</organism>
<comment type="caution">
    <text evidence="1">The sequence shown here is derived from an EMBL/GenBank/DDBJ whole genome shotgun (WGS) entry which is preliminary data.</text>
</comment>
<keyword evidence="2" id="KW-1185">Reference proteome</keyword>
<name>A0A5R9FZ20_9ACTN</name>
<protein>
    <submittedName>
        <fullName evidence="1">Uncharacterized protein</fullName>
    </submittedName>
</protein>
<dbReference type="EMBL" id="VBZC01000004">
    <property type="protein sequence ID" value="TLS47276.1"/>
    <property type="molecule type" value="Genomic_DNA"/>
</dbReference>
<dbReference type="Proteomes" id="UP000305906">
    <property type="component" value="Unassembled WGS sequence"/>
</dbReference>
<proteinExistence type="predicted"/>
<dbReference type="AlphaFoldDB" id="A0A5R9FZ20"/>
<gene>
    <name evidence="1" type="ORF">FE633_04340</name>
</gene>
<dbReference type="RefSeq" id="WP_138043728.1">
    <property type="nucleotide sequence ID" value="NZ_VBZC01000004.1"/>
</dbReference>
<sequence length="134" mass="13989">MASRKAVRGDVRAGAAAGNFGRVKFGDSTFGGIRPAACAVVGAVRLDTAPDREAAAEVVAELKDRQWKEQWHQAEKTGDGWFLEKGDWELTVLAGTVTEEEAPELAAGQGGANLLGFYGVRRNCGASGSATPAP</sequence>
<accession>A0A5R9FZ20</accession>
<evidence type="ECO:0000313" key="1">
    <source>
        <dbReference type="EMBL" id="TLS47276.1"/>
    </source>
</evidence>
<evidence type="ECO:0000313" key="2">
    <source>
        <dbReference type="Proteomes" id="UP000305906"/>
    </source>
</evidence>